<dbReference type="PANTHER" id="PTHR18964">
    <property type="entry name" value="ROK (REPRESSOR, ORF, KINASE) FAMILY"/>
    <property type="match status" value="1"/>
</dbReference>
<dbReference type="Gene3D" id="1.10.10.10">
    <property type="entry name" value="Winged helix-like DNA-binding domain superfamily/Winged helix DNA-binding domain"/>
    <property type="match status" value="1"/>
</dbReference>
<organism evidence="2 3">
    <name type="scientific">Glycomyces albidus</name>
    <dbReference type="NCBI Taxonomy" id="2656774"/>
    <lineage>
        <taxon>Bacteria</taxon>
        <taxon>Bacillati</taxon>
        <taxon>Actinomycetota</taxon>
        <taxon>Actinomycetes</taxon>
        <taxon>Glycomycetales</taxon>
        <taxon>Glycomycetaceae</taxon>
        <taxon>Glycomyces</taxon>
    </lineage>
</organism>
<dbReference type="SUPFAM" id="SSF53067">
    <property type="entry name" value="Actin-like ATPase domain"/>
    <property type="match status" value="1"/>
</dbReference>
<name>A0A6L5G514_9ACTN</name>
<comment type="caution">
    <text evidence="2">The sequence shown here is derived from an EMBL/GenBank/DDBJ whole genome shotgun (WGS) entry which is preliminary data.</text>
</comment>
<gene>
    <name evidence="2" type="ORF">GFD30_03900</name>
</gene>
<evidence type="ECO:0000313" key="3">
    <source>
        <dbReference type="Proteomes" id="UP000477750"/>
    </source>
</evidence>
<dbReference type="InterPro" id="IPR043129">
    <property type="entry name" value="ATPase_NBD"/>
</dbReference>
<dbReference type="Gene3D" id="3.30.420.40">
    <property type="match status" value="2"/>
</dbReference>
<dbReference type="InterPro" id="IPR000600">
    <property type="entry name" value="ROK"/>
</dbReference>
<dbReference type="EMBL" id="WIAO01000003">
    <property type="protein sequence ID" value="MQM24728.1"/>
    <property type="molecule type" value="Genomic_DNA"/>
</dbReference>
<dbReference type="Proteomes" id="UP000477750">
    <property type="component" value="Unassembled WGS sequence"/>
</dbReference>
<sequence>MRAFGSDVRKPTLVAVVDLIRERGTVSRVELAEATGLTQTSMTNAIRKLSEFGFVREAGKERISRGTPRRLLRLQPDACYMVGVQFDRFASVGVLVDLGGRIVIRRELPVVGARDPDEALPELTEAVSDMIDASGVPRTKVRGIGLATYGPQDRDAGVLLTPQPTPAWRGYPLAATLSDATGLPVVIENDATAAGIGVQALGGASSSFAVVFMAGGIGGGVIVDGNPYRGATSNGVELGHITVDPNGPACACGNYGCLDNLSGPRAISARALAHPSLGSRLALGEDELANFLAVGRAGVAGDADAAALLETSIRHMATAAVTLVNMFDVGEVVLAGGAFTGFGGRYRDAIQDRLDRSVFVRHVHDVKVRLAERPEDAAAFGAAMVLLRSLLEAPGSAG</sequence>
<dbReference type="InterPro" id="IPR036390">
    <property type="entry name" value="WH_DNA-bd_sf"/>
</dbReference>
<proteinExistence type="inferred from homology"/>
<reference evidence="2 3" key="1">
    <citation type="submission" date="2019-10" db="EMBL/GenBank/DDBJ databases">
        <title>Glycomyces albidus sp. nov., a novel actinomycete isolated from rhizosphere soil of wheat (Triticum aestivum L.).</title>
        <authorList>
            <person name="Qian L."/>
        </authorList>
    </citation>
    <scope>NUCLEOTIDE SEQUENCE [LARGE SCALE GENOMIC DNA]</scope>
    <source>
        <strain evidence="2 3">NEAU-7082</strain>
    </source>
</reference>
<comment type="similarity">
    <text evidence="1">Belongs to the ROK (NagC/XylR) family.</text>
</comment>
<accession>A0A6L5G514</accession>
<dbReference type="PANTHER" id="PTHR18964:SF149">
    <property type="entry name" value="BIFUNCTIONAL UDP-N-ACETYLGLUCOSAMINE 2-EPIMERASE_N-ACETYLMANNOSAMINE KINASE"/>
    <property type="match status" value="1"/>
</dbReference>
<evidence type="ECO:0000256" key="1">
    <source>
        <dbReference type="ARBA" id="ARBA00006479"/>
    </source>
</evidence>
<protein>
    <submittedName>
        <fullName evidence="2">ROK family protein</fullName>
    </submittedName>
</protein>
<dbReference type="AlphaFoldDB" id="A0A6L5G514"/>
<keyword evidence="3" id="KW-1185">Reference proteome</keyword>
<dbReference type="InterPro" id="IPR036388">
    <property type="entry name" value="WH-like_DNA-bd_sf"/>
</dbReference>
<dbReference type="RefSeq" id="WP_153023917.1">
    <property type="nucleotide sequence ID" value="NZ_WIAO01000003.1"/>
</dbReference>
<dbReference type="Pfam" id="PF00480">
    <property type="entry name" value="ROK"/>
    <property type="match status" value="1"/>
</dbReference>
<dbReference type="SUPFAM" id="SSF46785">
    <property type="entry name" value="Winged helix' DNA-binding domain"/>
    <property type="match status" value="1"/>
</dbReference>
<evidence type="ECO:0000313" key="2">
    <source>
        <dbReference type="EMBL" id="MQM24728.1"/>
    </source>
</evidence>